<feature type="transmembrane region" description="Helical" evidence="8">
    <location>
        <begin position="217"/>
        <end position="239"/>
    </location>
</feature>
<comment type="subcellular location">
    <subcellularLocation>
        <location evidence="1">Cell membrane</location>
        <topology evidence="1">Multi-pass membrane protein</topology>
    </subcellularLocation>
</comment>
<dbReference type="InterPro" id="IPR036938">
    <property type="entry name" value="PAP2/HPO_sf"/>
</dbReference>
<gene>
    <name evidence="10" type="ORF">GCM10009682_12390</name>
</gene>
<name>A0ABP4XQZ8_9ACTN</name>
<evidence type="ECO:0000256" key="6">
    <source>
        <dbReference type="ARBA" id="ARBA00023136"/>
    </source>
</evidence>
<dbReference type="Proteomes" id="UP001500218">
    <property type="component" value="Unassembled WGS sequence"/>
</dbReference>
<evidence type="ECO:0000313" key="10">
    <source>
        <dbReference type="EMBL" id="GAA1791886.1"/>
    </source>
</evidence>
<dbReference type="PANTHER" id="PTHR14969:SF62">
    <property type="entry name" value="DECAPRENYLPHOSPHORYL-5-PHOSPHORIBOSE PHOSPHATASE RV3807C-RELATED"/>
    <property type="match status" value="1"/>
</dbReference>
<accession>A0ABP4XQZ8</accession>
<keyword evidence="4" id="KW-0378">Hydrolase</keyword>
<evidence type="ECO:0000313" key="11">
    <source>
        <dbReference type="Proteomes" id="UP001500218"/>
    </source>
</evidence>
<evidence type="ECO:0000256" key="7">
    <source>
        <dbReference type="SAM" id="MobiDB-lite"/>
    </source>
</evidence>
<protein>
    <recommendedName>
        <fullName evidence="9">Phosphatidic acid phosphatase type 2/haloperoxidase domain-containing protein</fullName>
    </recommendedName>
</protein>
<evidence type="ECO:0000256" key="2">
    <source>
        <dbReference type="ARBA" id="ARBA00022475"/>
    </source>
</evidence>
<proteinExistence type="predicted"/>
<feature type="transmembrane region" description="Helical" evidence="8">
    <location>
        <begin position="188"/>
        <end position="205"/>
    </location>
</feature>
<keyword evidence="6 8" id="KW-0472">Membrane</keyword>
<feature type="transmembrane region" description="Helical" evidence="8">
    <location>
        <begin position="147"/>
        <end position="168"/>
    </location>
</feature>
<keyword evidence="3 8" id="KW-0812">Transmembrane</keyword>
<evidence type="ECO:0000256" key="1">
    <source>
        <dbReference type="ARBA" id="ARBA00004651"/>
    </source>
</evidence>
<reference evidence="11" key="1">
    <citation type="journal article" date="2019" name="Int. J. Syst. Evol. Microbiol.">
        <title>The Global Catalogue of Microorganisms (GCM) 10K type strain sequencing project: providing services to taxonomists for standard genome sequencing and annotation.</title>
        <authorList>
            <consortium name="The Broad Institute Genomics Platform"/>
            <consortium name="The Broad Institute Genome Sequencing Center for Infectious Disease"/>
            <person name="Wu L."/>
            <person name="Ma J."/>
        </authorList>
    </citation>
    <scope>NUCLEOTIDE SEQUENCE [LARGE SCALE GENOMIC DNA]</scope>
    <source>
        <strain evidence="11">JCM 13250</strain>
    </source>
</reference>
<feature type="transmembrane region" description="Helical" evidence="8">
    <location>
        <begin position="64"/>
        <end position="83"/>
    </location>
</feature>
<comment type="caution">
    <text evidence="10">The sequence shown here is derived from an EMBL/GenBank/DDBJ whole genome shotgun (WGS) entry which is preliminary data.</text>
</comment>
<dbReference type="Pfam" id="PF01569">
    <property type="entry name" value="PAP2"/>
    <property type="match status" value="1"/>
</dbReference>
<keyword evidence="5 8" id="KW-1133">Transmembrane helix</keyword>
<feature type="transmembrane region" description="Helical" evidence="8">
    <location>
        <begin position="245"/>
        <end position="266"/>
    </location>
</feature>
<dbReference type="CDD" id="cd03392">
    <property type="entry name" value="PAP2_like_2"/>
    <property type="match status" value="1"/>
</dbReference>
<feature type="domain" description="Phosphatidic acid phosphatase type 2/haloperoxidase" evidence="9">
    <location>
        <begin position="146"/>
        <end position="258"/>
    </location>
</feature>
<dbReference type="SUPFAM" id="SSF48317">
    <property type="entry name" value="Acid phosphatase/Vanadium-dependent haloperoxidase"/>
    <property type="match status" value="1"/>
</dbReference>
<evidence type="ECO:0000259" key="9">
    <source>
        <dbReference type="SMART" id="SM00014"/>
    </source>
</evidence>
<evidence type="ECO:0000256" key="8">
    <source>
        <dbReference type="SAM" id="Phobius"/>
    </source>
</evidence>
<evidence type="ECO:0000256" key="4">
    <source>
        <dbReference type="ARBA" id="ARBA00022801"/>
    </source>
</evidence>
<evidence type="ECO:0000256" key="3">
    <source>
        <dbReference type="ARBA" id="ARBA00022692"/>
    </source>
</evidence>
<sequence>MRDTLAVASPPAARSIIRTLSVSSPSVPPAAIGPASHGGVRTRTPPTGARAACDHRRMRTDGRWWWYVSAACGLALAALTFAVETSWGPLATLDTSLNTRWYAFGRQHDAWIAVWKVVTHAGSSAFALAVWLIAALVLIRRGRRREVLVVSLAVLASQFVFRALRLAVHRPRPPAFFVTVEPPSFPSSHTMAATTGAILLGMLLWPSARGFLARSALVTAMIGWSCLVGVSRAMLCVHWPSDVVGGWLCAVALVPPAYALATRYLATPATPRRERGPGSRAMAP</sequence>
<evidence type="ECO:0000256" key="5">
    <source>
        <dbReference type="ARBA" id="ARBA00022989"/>
    </source>
</evidence>
<feature type="transmembrane region" description="Helical" evidence="8">
    <location>
        <begin position="121"/>
        <end position="140"/>
    </location>
</feature>
<dbReference type="InterPro" id="IPR000326">
    <property type="entry name" value="PAP2/HPO"/>
</dbReference>
<organism evidence="10 11">
    <name type="scientific">Luedemannella flava</name>
    <dbReference type="NCBI Taxonomy" id="349316"/>
    <lineage>
        <taxon>Bacteria</taxon>
        <taxon>Bacillati</taxon>
        <taxon>Actinomycetota</taxon>
        <taxon>Actinomycetes</taxon>
        <taxon>Micromonosporales</taxon>
        <taxon>Micromonosporaceae</taxon>
        <taxon>Luedemannella</taxon>
    </lineage>
</organism>
<dbReference type="Gene3D" id="1.20.144.10">
    <property type="entry name" value="Phosphatidic acid phosphatase type 2/haloperoxidase"/>
    <property type="match status" value="2"/>
</dbReference>
<keyword evidence="2" id="KW-1003">Cell membrane</keyword>
<dbReference type="EMBL" id="BAAALT010000029">
    <property type="protein sequence ID" value="GAA1791886.1"/>
    <property type="molecule type" value="Genomic_DNA"/>
</dbReference>
<keyword evidence="11" id="KW-1185">Reference proteome</keyword>
<feature type="region of interest" description="Disordered" evidence="7">
    <location>
        <begin position="28"/>
        <end position="48"/>
    </location>
</feature>
<dbReference type="PANTHER" id="PTHR14969">
    <property type="entry name" value="SPHINGOSINE-1-PHOSPHATE PHOSPHOHYDROLASE"/>
    <property type="match status" value="1"/>
</dbReference>
<dbReference type="SMART" id="SM00014">
    <property type="entry name" value="acidPPc"/>
    <property type="match status" value="1"/>
</dbReference>